<evidence type="ECO:0000313" key="1">
    <source>
        <dbReference type="EMBL" id="KXB34111.1"/>
    </source>
</evidence>
<gene>
    <name evidence="1" type="ORF">HMPREF3187_01504</name>
</gene>
<proteinExistence type="predicted"/>
<dbReference type="PATRIC" id="fig|87541.4.peg.1492"/>
<dbReference type="Proteomes" id="UP000070422">
    <property type="component" value="Unassembled WGS sequence"/>
</dbReference>
<organism evidence="1 2">
    <name type="scientific">Aerococcus christensenii</name>
    <dbReference type="NCBI Taxonomy" id="87541"/>
    <lineage>
        <taxon>Bacteria</taxon>
        <taxon>Bacillati</taxon>
        <taxon>Bacillota</taxon>
        <taxon>Bacilli</taxon>
        <taxon>Lactobacillales</taxon>
        <taxon>Aerococcaceae</taxon>
        <taxon>Aerococcus</taxon>
    </lineage>
</organism>
<accession>A0A133XT48</accession>
<sequence>MEEGEIANQRLLLKALRMELTSQKKLVFNPLHYKHKNKVTQPLS</sequence>
<evidence type="ECO:0000313" key="2">
    <source>
        <dbReference type="Proteomes" id="UP000070422"/>
    </source>
</evidence>
<dbReference type="AlphaFoldDB" id="A0A133XT48"/>
<comment type="caution">
    <text evidence="1">The sequence shown here is derived from an EMBL/GenBank/DDBJ whole genome shotgun (WGS) entry which is preliminary data.</text>
</comment>
<protein>
    <submittedName>
        <fullName evidence="1">Uncharacterized protein</fullName>
    </submittedName>
</protein>
<reference evidence="1 2" key="1">
    <citation type="submission" date="2016-01" db="EMBL/GenBank/DDBJ databases">
        <authorList>
            <person name="Oliw E.H."/>
        </authorList>
    </citation>
    <scope>NUCLEOTIDE SEQUENCE [LARGE SCALE GENOMIC DNA]</scope>
    <source>
        <strain evidence="1 2">KA00635</strain>
    </source>
</reference>
<name>A0A133XT48_9LACT</name>
<dbReference type="EMBL" id="LSCQ01000084">
    <property type="protein sequence ID" value="KXB34111.1"/>
    <property type="molecule type" value="Genomic_DNA"/>
</dbReference>